<dbReference type="SMART" id="SM00249">
    <property type="entry name" value="PHD"/>
    <property type="match status" value="1"/>
</dbReference>
<dbReference type="AlphaFoldDB" id="A0A318ZDA1"/>
<dbReference type="STRING" id="1450539.A0A318ZDA1"/>
<dbReference type="SUPFAM" id="SSF57903">
    <property type="entry name" value="FYVE/PHD zinc finger"/>
    <property type="match status" value="1"/>
</dbReference>
<feature type="compositionally biased region" description="Polar residues" evidence="5">
    <location>
        <begin position="197"/>
        <end position="209"/>
    </location>
</feature>
<feature type="region of interest" description="Disordered" evidence="5">
    <location>
        <begin position="468"/>
        <end position="511"/>
    </location>
</feature>
<dbReference type="GeneID" id="37078211"/>
<feature type="region of interest" description="Disordered" evidence="5">
    <location>
        <begin position="184"/>
        <end position="298"/>
    </location>
</feature>
<feature type="compositionally biased region" description="Low complexity" evidence="5">
    <location>
        <begin position="26"/>
        <end position="61"/>
    </location>
</feature>
<evidence type="ECO:0000256" key="5">
    <source>
        <dbReference type="SAM" id="MobiDB-lite"/>
    </source>
</evidence>
<evidence type="ECO:0000259" key="6">
    <source>
        <dbReference type="PROSITE" id="PS50016"/>
    </source>
</evidence>
<evidence type="ECO:0000256" key="3">
    <source>
        <dbReference type="ARBA" id="ARBA00022833"/>
    </source>
</evidence>
<name>A0A318ZDA1_9EURO</name>
<accession>A0A318ZDA1</accession>
<feature type="compositionally biased region" description="Low complexity" evidence="5">
    <location>
        <begin position="481"/>
        <end position="490"/>
    </location>
</feature>
<evidence type="ECO:0000256" key="4">
    <source>
        <dbReference type="PROSITE-ProRule" id="PRU00146"/>
    </source>
</evidence>
<sequence length="568" mass="60254">MSQQNGVSASLASIETAPPTHGLLRTTTSGSHASASSLQPSISSSTAQSSSNTTRSSSTPSRKVEIPRLSAATTELLARVTGSLKGTQQRYDNNFISWTPPGGNQLVGGNANGLRTGIMRASSTIIELPTAPFTHSTTVVPPAPFPTAVPSSVSTNGSTIVSSNNPAPQPAQTIASADKLSNTAIASSTSKPKKPTTGGSRNRKSITNGSKNKKRRRNKDSDDDSVIRAGDSSSDESDVAPTATQTKSGRQVNRPSLYVPPPSLPAAVKENSNSLETSDNTRGSTAASRKRKRVQRKAKDVNVTCTRCQRGHSPLSNAIVFCDECNGAWHQLCHDPPISVEVVAVKEKEWFCGECKPVPITIVQPTVVRSNPSLTKARSIPMPTASLKVPRAEVGAAGYSVEERRGFLSGLSHATLVELLLNISESSPSLPMFPTNLKDYHSSNFSFFPGLSTVNASTSVQRPVPQTNGLGAVAPTSTEVPANAPAAPAPDVSSSRRRYEESSDDESEYEFQEHRLYPRAGNGFQLPIGLDDLDILSEDPACPTFSYSLHGPARIRAQMKQSVPVWGS</sequence>
<keyword evidence="8" id="KW-1185">Reference proteome</keyword>
<evidence type="ECO:0000313" key="7">
    <source>
        <dbReference type="EMBL" id="PYH41490.1"/>
    </source>
</evidence>
<feature type="region of interest" description="Disordered" evidence="5">
    <location>
        <begin position="150"/>
        <end position="172"/>
    </location>
</feature>
<dbReference type="EMBL" id="KZ821263">
    <property type="protein sequence ID" value="PYH41490.1"/>
    <property type="molecule type" value="Genomic_DNA"/>
</dbReference>
<dbReference type="Gene3D" id="3.30.40.10">
    <property type="entry name" value="Zinc/RING finger domain, C3HC4 (zinc finger)"/>
    <property type="match status" value="1"/>
</dbReference>
<dbReference type="InterPro" id="IPR013083">
    <property type="entry name" value="Znf_RING/FYVE/PHD"/>
</dbReference>
<dbReference type="RefSeq" id="XP_025427472.1">
    <property type="nucleotide sequence ID" value="XM_025576982.1"/>
</dbReference>
<dbReference type="InterPro" id="IPR011011">
    <property type="entry name" value="Znf_FYVE_PHD"/>
</dbReference>
<organism evidence="7 8">
    <name type="scientific">Aspergillus saccharolyticus JOP 1030-1</name>
    <dbReference type="NCBI Taxonomy" id="1450539"/>
    <lineage>
        <taxon>Eukaryota</taxon>
        <taxon>Fungi</taxon>
        <taxon>Dikarya</taxon>
        <taxon>Ascomycota</taxon>
        <taxon>Pezizomycotina</taxon>
        <taxon>Eurotiomycetes</taxon>
        <taxon>Eurotiomycetidae</taxon>
        <taxon>Eurotiales</taxon>
        <taxon>Aspergillaceae</taxon>
        <taxon>Aspergillus</taxon>
        <taxon>Aspergillus subgen. Circumdati</taxon>
    </lineage>
</organism>
<dbReference type="GO" id="GO:0008270">
    <property type="term" value="F:zinc ion binding"/>
    <property type="evidence" value="ECO:0007669"/>
    <property type="project" value="UniProtKB-KW"/>
</dbReference>
<evidence type="ECO:0000256" key="1">
    <source>
        <dbReference type="ARBA" id="ARBA00022723"/>
    </source>
</evidence>
<reference evidence="7 8" key="1">
    <citation type="submission" date="2016-12" db="EMBL/GenBank/DDBJ databases">
        <title>The genomes of Aspergillus section Nigri reveals drivers in fungal speciation.</title>
        <authorList>
            <consortium name="DOE Joint Genome Institute"/>
            <person name="Vesth T.C."/>
            <person name="Nybo J."/>
            <person name="Theobald S."/>
            <person name="Brandl J."/>
            <person name="Frisvad J.C."/>
            <person name="Nielsen K.F."/>
            <person name="Lyhne E.K."/>
            <person name="Kogle M.E."/>
            <person name="Kuo A."/>
            <person name="Riley R."/>
            <person name="Clum A."/>
            <person name="Nolan M."/>
            <person name="Lipzen A."/>
            <person name="Salamov A."/>
            <person name="Henrissat B."/>
            <person name="Wiebenga A."/>
            <person name="De Vries R.P."/>
            <person name="Grigoriev I.V."/>
            <person name="Mortensen U.H."/>
            <person name="Andersen M.R."/>
            <person name="Baker S.E."/>
        </authorList>
    </citation>
    <scope>NUCLEOTIDE SEQUENCE [LARGE SCALE GENOMIC DNA]</scope>
    <source>
        <strain evidence="7 8">JOP 1030-1</strain>
    </source>
</reference>
<feature type="region of interest" description="Disordered" evidence="5">
    <location>
        <begin position="1"/>
        <end position="68"/>
    </location>
</feature>
<dbReference type="InterPro" id="IPR019786">
    <property type="entry name" value="Zinc_finger_PHD-type_CS"/>
</dbReference>
<evidence type="ECO:0000313" key="8">
    <source>
        <dbReference type="Proteomes" id="UP000248349"/>
    </source>
</evidence>
<dbReference type="PROSITE" id="PS50016">
    <property type="entry name" value="ZF_PHD_2"/>
    <property type="match status" value="1"/>
</dbReference>
<gene>
    <name evidence="7" type="ORF">BP01DRAFT_376965</name>
</gene>
<evidence type="ECO:0000256" key="2">
    <source>
        <dbReference type="ARBA" id="ARBA00022771"/>
    </source>
</evidence>
<dbReference type="InterPro" id="IPR001965">
    <property type="entry name" value="Znf_PHD"/>
</dbReference>
<proteinExistence type="predicted"/>
<keyword evidence="3" id="KW-0862">Zinc</keyword>
<feature type="compositionally biased region" description="Polar residues" evidence="5">
    <location>
        <begin position="270"/>
        <end position="287"/>
    </location>
</feature>
<protein>
    <recommendedName>
        <fullName evidence="6">PHD-type domain-containing protein</fullName>
    </recommendedName>
</protein>
<keyword evidence="1" id="KW-0479">Metal-binding</keyword>
<dbReference type="CDD" id="cd15502">
    <property type="entry name" value="PHD_Phf1p_Phf2p_like"/>
    <property type="match status" value="1"/>
</dbReference>
<feature type="compositionally biased region" description="Polar residues" evidence="5">
    <location>
        <begin position="1"/>
        <end position="13"/>
    </location>
</feature>
<feature type="domain" description="PHD-type" evidence="6">
    <location>
        <begin position="302"/>
        <end position="358"/>
    </location>
</feature>
<dbReference type="PROSITE" id="PS01359">
    <property type="entry name" value="ZF_PHD_1"/>
    <property type="match status" value="1"/>
</dbReference>
<dbReference type="Pfam" id="PF00628">
    <property type="entry name" value="PHD"/>
    <property type="match status" value="1"/>
</dbReference>
<feature type="compositionally biased region" description="Polar residues" evidence="5">
    <location>
        <begin position="468"/>
        <end position="480"/>
    </location>
</feature>
<feature type="compositionally biased region" description="Polar residues" evidence="5">
    <location>
        <begin position="242"/>
        <end position="254"/>
    </location>
</feature>
<keyword evidence="2 4" id="KW-0863">Zinc-finger</keyword>
<dbReference type="OrthoDB" id="5863171at2759"/>
<feature type="compositionally biased region" description="Polar residues" evidence="5">
    <location>
        <begin position="156"/>
        <end position="172"/>
    </location>
</feature>
<dbReference type="Proteomes" id="UP000248349">
    <property type="component" value="Unassembled WGS sequence"/>
</dbReference>
<dbReference type="InterPro" id="IPR019787">
    <property type="entry name" value="Znf_PHD-finger"/>
</dbReference>